<proteinExistence type="predicted"/>
<dbReference type="AlphaFoldDB" id="A0A6J6G5V4"/>
<reference evidence="1" key="1">
    <citation type="submission" date="2020-05" db="EMBL/GenBank/DDBJ databases">
        <authorList>
            <person name="Chiriac C."/>
            <person name="Salcher M."/>
            <person name="Ghai R."/>
            <person name="Kavagutti S V."/>
        </authorList>
    </citation>
    <scope>NUCLEOTIDE SEQUENCE</scope>
</reference>
<name>A0A6J6G5V4_9ZZZZ</name>
<protein>
    <submittedName>
        <fullName evidence="1">Unannotated protein</fullName>
    </submittedName>
</protein>
<evidence type="ECO:0000313" key="1">
    <source>
        <dbReference type="EMBL" id="CAB4594435.1"/>
    </source>
</evidence>
<sequence>MPDGVRSVTFTKVGKGIYGAGLIATKSGYGYFPLTAGSVLTKSSVPVSNIRVLSP</sequence>
<dbReference type="EMBL" id="CAEZUB010000105">
    <property type="protein sequence ID" value="CAB4594435.1"/>
    <property type="molecule type" value="Genomic_DNA"/>
</dbReference>
<accession>A0A6J6G5V4</accession>
<gene>
    <name evidence="1" type="ORF">UFOPK1775_00804</name>
</gene>
<organism evidence="1">
    <name type="scientific">freshwater metagenome</name>
    <dbReference type="NCBI Taxonomy" id="449393"/>
    <lineage>
        <taxon>unclassified sequences</taxon>
        <taxon>metagenomes</taxon>
        <taxon>ecological metagenomes</taxon>
    </lineage>
</organism>